<reference evidence="6" key="1">
    <citation type="submission" date="2025-08" db="UniProtKB">
        <authorList>
            <consortium name="Ensembl"/>
        </authorList>
    </citation>
    <scope>IDENTIFICATION</scope>
</reference>
<proteinExistence type="predicted"/>
<organism evidence="6 7">
    <name type="scientific">Periophthalmus magnuspinnatus</name>
    <dbReference type="NCBI Taxonomy" id="409849"/>
    <lineage>
        <taxon>Eukaryota</taxon>
        <taxon>Metazoa</taxon>
        <taxon>Chordata</taxon>
        <taxon>Craniata</taxon>
        <taxon>Vertebrata</taxon>
        <taxon>Euteleostomi</taxon>
        <taxon>Actinopterygii</taxon>
        <taxon>Neopterygii</taxon>
        <taxon>Teleostei</taxon>
        <taxon>Neoteleostei</taxon>
        <taxon>Acanthomorphata</taxon>
        <taxon>Gobiaria</taxon>
        <taxon>Gobiiformes</taxon>
        <taxon>Gobioidei</taxon>
        <taxon>Gobiidae</taxon>
        <taxon>Oxudercinae</taxon>
        <taxon>Periophthalmus</taxon>
    </lineage>
</organism>
<protein>
    <submittedName>
        <fullName evidence="6">Uncharacterized protein</fullName>
    </submittedName>
</protein>
<dbReference type="Proteomes" id="UP000261520">
    <property type="component" value="Unplaced"/>
</dbReference>
<comment type="subcellular location">
    <subcellularLocation>
        <location evidence="1">Secreted</location>
    </subcellularLocation>
</comment>
<feature type="chain" id="PRO_5017340377" evidence="5">
    <location>
        <begin position="20"/>
        <end position="191"/>
    </location>
</feature>
<keyword evidence="2" id="KW-0964">Secreted</keyword>
<dbReference type="PANTHER" id="PTHR11967:SF2">
    <property type="entry name" value="ALPHA-1-ACID GLYCOPROTEIN 1"/>
    <property type="match status" value="1"/>
</dbReference>
<dbReference type="SUPFAM" id="SSF50814">
    <property type="entry name" value="Lipocalins"/>
    <property type="match status" value="1"/>
</dbReference>
<evidence type="ECO:0000256" key="2">
    <source>
        <dbReference type="ARBA" id="ARBA00022525"/>
    </source>
</evidence>
<evidence type="ECO:0000256" key="3">
    <source>
        <dbReference type="ARBA" id="ARBA00022729"/>
    </source>
</evidence>
<dbReference type="Ensembl" id="ENSPMGT00000002920.1">
    <property type="protein sequence ID" value="ENSPMGP00000002757.1"/>
    <property type="gene ID" value="ENSPMGG00000002405.1"/>
</dbReference>
<reference evidence="6" key="2">
    <citation type="submission" date="2025-09" db="UniProtKB">
        <authorList>
            <consortium name="Ensembl"/>
        </authorList>
    </citation>
    <scope>IDENTIFICATION</scope>
</reference>
<keyword evidence="4" id="KW-0325">Glycoprotein</keyword>
<dbReference type="InterPro" id="IPR022734">
    <property type="entry name" value="ApoM"/>
</dbReference>
<evidence type="ECO:0000313" key="7">
    <source>
        <dbReference type="Proteomes" id="UP000261520"/>
    </source>
</evidence>
<evidence type="ECO:0000256" key="4">
    <source>
        <dbReference type="ARBA" id="ARBA00023180"/>
    </source>
</evidence>
<evidence type="ECO:0000313" key="6">
    <source>
        <dbReference type="Ensembl" id="ENSPMGP00000002757.1"/>
    </source>
</evidence>
<dbReference type="AlphaFoldDB" id="A0A3B3ZDX0"/>
<dbReference type="Pfam" id="PF11032">
    <property type="entry name" value="ApoM"/>
    <property type="match status" value="1"/>
</dbReference>
<dbReference type="GO" id="GO:0005576">
    <property type="term" value="C:extracellular region"/>
    <property type="evidence" value="ECO:0007669"/>
    <property type="project" value="UniProtKB-SubCell"/>
</dbReference>
<accession>A0A3B3ZDX0</accession>
<dbReference type="Gene3D" id="2.40.128.20">
    <property type="match status" value="1"/>
</dbReference>
<keyword evidence="3 5" id="KW-0732">Signal</keyword>
<sequence length="191" mass="21371">MLLRGLVPLLLSLASLTSSAPLTCEQLTRPADQLDPGRFQGTWALVAGSMSYRPYLEKFSKGKGASVHFPSNQSETNISYSRGFLIDDKCHYSSSIMTLNGSSFTLDGIPASNSSGLFVQTSCPDCLIMSFTVESGNRTHFYLFSRRRELEQNEIQEFKEQVQCLQMPPPAMMDPTKELCPWPEEKLKNED</sequence>
<keyword evidence="7" id="KW-1185">Reference proteome</keyword>
<dbReference type="InterPro" id="IPR012674">
    <property type="entry name" value="Calycin"/>
</dbReference>
<dbReference type="PANTHER" id="PTHR11967">
    <property type="entry name" value="ALPHA-1-ACID GLYCOPROTEIN"/>
    <property type="match status" value="1"/>
</dbReference>
<feature type="signal peptide" evidence="5">
    <location>
        <begin position="1"/>
        <end position="19"/>
    </location>
</feature>
<name>A0A3B3ZDX0_9GOBI</name>
<evidence type="ECO:0000256" key="1">
    <source>
        <dbReference type="ARBA" id="ARBA00004613"/>
    </source>
</evidence>
<evidence type="ECO:0000256" key="5">
    <source>
        <dbReference type="SAM" id="SignalP"/>
    </source>
</evidence>